<accession>A0A7E4VX18</accession>
<sequence>MIPFQLLPTLLSTFLPAVYLVYVLISCAKKKAPEPPPPTSTNPPTTPTAVAPSGGVSKTTNTNSKDNKNVSKESRFGEQSTELKTFKDKSNVKPAPEDPDLKSRSNYNVPQSEAKPVSAFMPAKNDKFVSKGGGIFVDKDGNPISQLAEPVAKDAPT</sequence>
<keyword evidence="2" id="KW-0472">Membrane</keyword>
<dbReference type="WBParaSite" id="Pan_g4068.t1">
    <property type="protein sequence ID" value="Pan_g4068.t1"/>
    <property type="gene ID" value="Pan_g4068"/>
</dbReference>
<feature type="compositionally biased region" description="Basic and acidic residues" evidence="1">
    <location>
        <begin position="65"/>
        <end position="76"/>
    </location>
</feature>
<dbReference type="AlphaFoldDB" id="A0A7E4VX18"/>
<dbReference type="Proteomes" id="UP000492821">
    <property type="component" value="Unassembled WGS sequence"/>
</dbReference>
<evidence type="ECO:0000256" key="2">
    <source>
        <dbReference type="SAM" id="Phobius"/>
    </source>
</evidence>
<organism evidence="3 4">
    <name type="scientific">Panagrellus redivivus</name>
    <name type="common">Microworm</name>
    <dbReference type="NCBI Taxonomy" id="6233"/>
    <lineage>
        <taxon>Eukaryota</taxon>
        <taxon>Metazoa</taxon>
        <taxon>Ecdysozoa</taxon>
        <taxon>Nematoda</taxon>
        <taxon>Chromadorea</taxon>
        <taxon>Rhabditida</taxon>
        <taxon>Tylenchina</taxon>
        <taxon>Panagrolaimomorpha</taxon>
        <taxon>Panagrolaimoidea</taxon>
        <taxon>Panagrolaimidae</taxon>
        <taxon>Panagrellus</taxon>
    </lineage>
</organism>
<feature type="compositionally biased region" description="Pro residues" evidence="1">
    <location>
        <begin position="34"/>
        <end position="46"/>
    </location>
</feature>
<name>A0A7E4VX18_PANRE</name>
<feature type="region of interest" description="Disordered" evidence="1">
    <location>
        <begin position="31"/>
        <end position="118"/>
    </location>
</feature>
<evidence type="ECO:0000313" key="4">
    <source>
        <dbReference type="WBParaSite" id="Pan_g4068.t1"/>
    </source>
</evidence>
<proteinExistence type="predicted"/>
<keyword evidence="2" id="KW-1133">Transmembrane helix</keyword>
<reference evidence="3" key="1">
    <citation type="journal article" date="2013" name="Genetics">
        <title>The draft genome and transcriptome of Panagrellus redivivus are shaped by the harsh demands of a free-living lifestyle.</title>
        <authorList>
            <person name="Srinivasan J."/>
            <person name="Dillman A.R."/>
            <person name="Macchietto M.G."/>
            <person name="Heikkinen L."/>
            <person name="Lakso M."/>
            <person name="Fracchia K.M."/>
            <person name="Antoshechkin I."/>
            <person name="Mortazavi A."/>
            <person name="Wong G."/>
            <person name="Sternberg P.W."/>
        </authorList>
    </citation>
    <scope>NUCLEOTIDE SEQUENCE [LARGE SCALE GENOMIC DNA]</scope>
    <source>
        <strain evidence="3">MT8872</strain>
    </source>
</reference>
<keyword evidence="3" id="KW-1185">Reference proteome</keyword>
<keyword evidence="2" id="KW-0812">Transmembrane</keyword>
<evidence type="ECO:0000256" key="1">
    <source>
        <dbReference type="SAM" id="MobiDB-lite"/>
    </source>
</evidence>
<reference evidence="4" key="2">
    <citation type="submission" date="2020-10" db="UniProtKB">
        <authorList>
            <consortium name="WormBaseParasite"/>
        </authorList>
    </citation>
    <scope>IDENTIFICATION</scope>
</reference>
<feature type="transmembrane region" description="Helical" evidence="2">
    <location>
        <begin position="6"/>
        <end position="25"/>
    </location>
</feature>
<protein>
    <submittedName>
        <fullName evidence="4">Uncharacterized protein</fullName>
    </submittedName>
</protein>
<evidence type="ECO:0000313" key="3">
    <source>
        <dbReference type="Proteomes" id="UP000492821"/>
    </source>
</evidence>
<feature type="compositionally biased region" description="Low complexity" evidence="1">
    <location>
        <begin position="47"/>
        <end position="64"/>
    </location>
</feature>
<feature type="compositionally biased region" description="Basic and acidic residues" evidence="1">
    <location>
        <begin position="84"/>
        <end position="103"/>
    </location>
</feature>